<dbReference type="InterPro" id="IPR000433">
    <property type="entry name" value="Znf_ZZ"/>
</dbReference>
<name>A0A6F9DUV0_9ASCI</name>
<accession>A0A6F9DUV0</accession>
<dbReference type="Pfam" id="PF22941">
    <property type="entry name" value="TADA2A-like_3rd"/>
    <property type="match status" value="1"/>
</dbReference>
<organism evidence="10">
    <name type="scientific">Phallusia mammillata</name>
    <dbReference type="NCBI Taxonomy" id="59560"/>
    <lineage>
        <taxon>Eukaryota</taxon>
        <taxon>Metazoa</taxon>
        <taxon>Chordata</taxon>
        <taxon>Tunicata</taxon>
        <taxon>Ascidiacea</taxon>
        <taxon>Phlebobranchia</taxon>
        <taxon>Ascidiidae</taxon>
        <taxon>Phallusia</taxon>
    </lineage>
</organism>
<dbReference type="GO" id="GO:0006338">
    <property type="term" value="P:chromatin remodeling"/>
    <property type="evidence" value="ECO:0007669"/>
    <property type="project" value="TreeGrafter"/>
</dbReference>
<sequence length="431" mass="49982">MTGILCGFIIVTLEYCIISACTMADSPKLFKVVCSNCNVDVSQLYINCVDCQNVKLCLQCFASGAEFDGHLRVHRYKFCDNGTFSLFEPEWSAFEEKKLIDSVEQFGLGNWEDVAEHIGSKTAKEVEDHYMTVYIDNILGRFTVPHDIPNRMTDHTPSIHDSVQLPQVNVSKSNQLELAYMPNRDDFEYEFDNDAESLISSIFMNHDDDDLDKALKLAKVEAYHMKLKERQRRKDIAREYKLVEKFFNKQYHLFSTKFGREIHSNLRFCSQFMKSEQMQKLIEGVNKERRLKHKINRLKNYRKNGITKLDGGCEFEAACFKRIKQKKVFQIRVESDENSKTLSLMSDVDDGNDLTQLSGYPCFNYLCQSEKLQCKSLSMTPAQYLTSKGLIIKDASLKQCGLQMKPRYSTVIDKTQRRRLSCFLQERGWLP</sequence>
<evidence type="ECO:0000256" key="2">
    <source>
        <dbReference type="ARBA" id="ARBA00022771"/>
    </source>
</evidence>
<protein>
    <submittedName>
        <fullName evidence="10">Transcriptional adapter 2-beta-like</fullName>
    </submittedName>
</protein>
<evidence type="ECO:0000256" key="4">
    <source>
        <dbReference type="PROSITE-ProRule" id="PRU00228"/>
    </source>
</evidence>
<evidence type="ECO:0000259" key="7">
    <source>
        <dbReference type="PROSITE" id="PS50135"/>
    </source>
</evidence>
<dbReference type="InterPro" id="IPR001005">
    <property type="entry name" value="SANT/Myb"/>
</dbReference>
<feature type="domain" description="ZZ-type" evidence="7">
    <location>
        <begin position="29"/>
        <end position="84"/>
    </location>
</feature>
<dbReference type="InterPro" id="IPR017884">
    <property type="entry name" value="SANT_dom"/>
</dbReference>
<gene>
    <name evidence="10" type="primary">Tada2b</name>
</gene>
<dbReference type="Pfam" id="PF25299">
    <property type="entry name" value="ZZ_ADA2"/>
    <property type="match status" value="1"/>
</dbReference>
<keyword evidence="2 4" id="KW-0863">Zinc-finger</keyword>
<evidence type="ECO:0000256" key="3">
    <source>
        <dbReference type="ARBA" id="ARBA00022833"/>
    </source>
</evidence>
<dbReference type="FunFam" id="1.10.10.60:FF:000110">
    <property type="entry name" value="Transcriptional adapter"/>
    <property type="match status" value="1"/>
</dbReference>
<keyword evidence="3" id="KW-0862">Zinc</keyword>
<dbReference type="GO" id="GO:0008270">
    <property type="term" value="F:zinc ion binding"/>
    <property type="evidence" value="ECO:0007669"/>
    <property type="project" value="UniProtKB-KW"/>
</dbReference>
<dbReference type="PANTHER" id="PTHR12374">
    <property type="entry name" value="TRANSCRIPTIONAL ADAPTOR 2 ADA2 -RELATED"/>
    <property type="match status" value="1"/>
</dbReference>
<dbReference type="Gene3D" id="1.10.10.10">
    <property type="entry name" value="Winged helix-like DNA-binding domain superfamily/Winged helix DNA-binding domain"/>
    <property type="match status" value="1"/>
</dbReference>
<feature type="domain" description="SANT" evidence="8">
    <location>
        <begin position="86"/>
        <end position="138"/>
    </location>
</feature>
<dbReference type="GO" id="GO:0003713">
    <property type="term" value="F:transcription coactivator activity"/>
    <property type="evidence" value="ECO:0007669"/>
    <property type="project" value="TreeGrafter"/>
</dbReference>
<evidence type="ECO:0000259" key="8">
    <source>
        <dbReference type="PROSITE" id="PS51293"/>
    </source>
</evidence>
<dbReference type="Gene3D" id="1.10.10.60">
    <property type="entry name" value="Homeodomain-like"/>
    <property type="match status" value="1"/>
</dbReference>
<dbReference type="Gene3D" id="3.30.60.90">
    <property type="match status" value="1"/>
</dbReference>
<dbReference type="SUPFAM" id="SSF46689">
    <property type="entry name" value="Homeodomain-like"/>
    <property type="match status" value="2"/>
</dbReference>
<dbReference type="AlphaFoldDB" id="A0A6F9DUV0"/>
<keyword evidence="5" id="KW-0732">Signal</keyword>
<dbReference type="GO" id="GO:0005634">
    <property type="term" value="C:nucleus"/>
    <property type="evidence" value="ECO:0007669"/>
    <property type="project" value="TreeGrafter"/>
</dbReference>
<dbReference type="GO" id="GO:0003682">
    <property type="term" value="F:chromatin binding"/>
    <property type="evidence" value="ECO:0007669"/>
    <property type="project" value="TreeGrafter"/>
</dbReference>
<dbReference type="InterPro" id="IPR017930">
    <property type="entry name" value="Myb_dom"/>
</dbReference>
<evidence type="ECO:0000259" key="9">
    <source>
        <dbReference type="PROSITE" id="PS51294"/>
    </source>
</evidence>
<evidence type="ECO:0000256" key="5">
    <source>
        <dbReference type="SAM" id="SignalP"/>
    </source>
</evidence>
<dbReference type="PROSITE" id="PS51294">
    <property type="entry name" value="HTH_MYB"/>
    <property type="match status" value="1"/>
</dbReference>
<dbReference type="PROSITE" id="PS51293">
    <property type="entry name" value="SANT"/>
    <property type="match status" value="1"/>
</dbReference>
<dbReference type="InterPro" id="IPR055141">
    <property type="entry name" value="TADA2A_B-like_dom"/>
</dbReference>
<dbReference type="SMART" id="SM00717">
    <property type="entry name" value="SANT"/>
    <property type="match status" value="1"/>
</dbReference>
<dbReference type="EMBL" id="LR790921">
    <property type="protein sequence ID" value="CAB3266783.1"/>
    <property type="molecule type" value="mRNA"/>
</dbReference>
<dbReference type="PANTHER" id="PTHR12374:SF63">
    <property type="entry name" value="TRANSCRIPTIONAL ADAPTER 2-BETA"/>
    <property type="match status" value="1"/>
</dbReference>
<keyword evidence="1" id="KW-0479">Metal-binding</keyword>
<feature type="signal peptide" evidence="5">
    <location>
        <begin position="1"/>
        <end position="24"/>
    </location>
</feature>
<reference evidence="10" key="1">
    <citation type="submission" date="2020-04" db="EMBL/GenBank/DDBJ databases">
        <authorList>
            <person name="Neveu A P."/>
        </authorList>
    </citation>
    <scope>NUCLEOTIDE SEQUENCE</scope>
    <source>
        <tissue evidence="10">Whole embryo</tissue>
    </source>
</reference>
<dbReference type="Pfam" id="PF00249">
    <property type="entry name" value="Myb_DNA-binding"/>
    <property type="match status" value="1"/>
</dbReference>
<dbReference type="GO" id="GO:0006357">
    <property type="term" value="P:regulation of transcription by RNA polymerase II"/>
    <property type="evidence" value="ECO:0007669"/>
    <property type="project" value="TreeGrafter"/>
</dbReference>
<evidence type="ECO:0000313" key="10">
    <source>
        <dbReference type="EMBL" id="CAB3266783.1"/>
    </source>
</evidence>
<dbReference type="SUPFAM" id="SSF57850">
    <property type="entry name" value="RING/U-box"/>
    <property type="match status" value="1"/>
</dbReference>
<feature type="domain" description="HTH myb-type" evidence="9">
    <location>
        <begin position="91"/>
        <end position="138"/>
    </location>
</feature>
<feature type="chain" id="PRO_5026231077" evidence="5">
    <location>
        <begin position="25"/>
        <end position="431"/>
    </location>
</feature>
<evidence type="ECO:0000259" key="6">
    <source>
        <dbReference type="PROSITE" id="PS50090"/>
    </source>
</evidence>
<dbReference type="InterPro" id="IPR009057">
    <property type="entry name" value="Homeodomain-like_sf"/>
</dbReference>
<dbReference type="InterPro" id="IPR043145">
    <property type="entry name" value="Znf_ZZ_sf"/>
</dbReference>
<dbReference type="PROSITE" id="PS50135">
    <property type="entry name" value="ZF_ZZ_2"/>
    <property type="match status" value="1"/>
</dbReference>
<dbReference type="PROSITE" id="PS50090">
    <property type="entry name" value="MYB_LIKE"/>
    <property type="match status" value="1"/>
</dbReference>
<dbReference type="GO" id="GO:0070461">
    <property type="term" value="C:SAGA-type complex"/>
    <property type="evidence" value="ECO:0007669"/>
    <property type="project" value="TreeGrafter"/>
</dbReference>
<dbReference type="InterPro" id="IPR036388">
    <property type="entry name" value="WH-like_DNA-bd_sf"/>
</dbReference>
<evidence type="ECO:0000256" key="1">
    <source>
        <dbReference type="ARBA" id="ARBA00022723"/>
    </source>
</evidence>
<dbReference type="CDD" id="cd00167">
    <property type="entry name" value="SANT"/>
    <property type="match status" value="1"/>
</dbReference>
<proteinExistence type="evidence at transcript level"/>
<feature type="domain" description="Myb-like" evidence="6">
    <location>
        <begin position="91"/>
        <end position="134"/>
    </location>
</feature>